<dbReference type="Gene3D" id="3.40.50.410">
    <property type="entry name" value="von Willebrand factor, type A domain"/>
    <property type="match status" value="1"/>
</dbReference>
<comment type="caution">
    <text evidence="3">The sequence shown here is derived from an EMBL/GenBank/DDBJ whole genome shotgun (WGS) entry which is preliminary data.</text>
</comment>
<dbReference type="GO" id="GO:0016491">
    <property type="term" value="F:oxidoreductase activity"/>
    <property type="evidence" value="ECO:0007669"/>
    <property type="project" value="InterPro"/>
</dbReference>
<dbReference type="InterPro" id="IPR002227">
    <property type="entry name" value="Tyrosinase_Cu-bd"/>
</dbReference>
<evidence type="ECO:0000256" key="1">
    <source>
        <dbReference type="SAM" id="MobiDB-lite"/>
    </source>
</evidence>
<feature type="domain" description="VWFA" evidence="2">
    <location>
        <begin position="563"/>
        <end position="746"/>
    </location>
</feature>
<gene>
    <name evidence="3" type="ORF">PPNO1_LOCUS4682</name>
</gene>
<dbReference type="Proteomes" id="UP000838763">
    <property type="component" value="Unassembled WGS sequence"/>
</dbReference>
<feature type="compositionally biased region" description="Acidic residues" evidence="1">
    <location>
        <begin position="126"/>
        <end position="140"/>
    </location>
</feature>
<dbReference type="InterPro" id="IPR036465">
    <property type="entry name" value="vWFA_dom_sf"/>
</dbReference>
<feature type="compositionally biased region" description="Basic residues" evidence="1">
    <location>
        <begin position="578"/>
        <end position="599"/>
    </location>
</feature>
<evidence type="ECO:0000313" key="3">
    <source>
        <dbReference type="EMBL" id="CAI4214955.1"/>
    </source>
</evidence>
<evidence type="ECO:0000259" key="2">
    <source>
        <dbReference type="PROSITE" id="PS50234"/>
    </source>
</evidence>
<dbReference type="AlphaFoldDB" id="A0A9P1M987"/>
<dbReference type="PANTHER" id="PTHR10579">
    <property type="entry name" value="CALCIUM-ACTIVATED CHLORIDE CHANNEL REGULATOR"/>
    <property type="match status" value="1"/>
</dbReference>
<name>A0A9P1M987_9PEZI</name>
<dbReference type="PANTHER" id="PTHR10579:SF43">
    <property type="entry name" value="ZINC FINGER (C3HC4-TYPE RING FINGER) FAMILY PROTEIN"/>
    <property type="match status" value="1"/>
</dbReference>
<keyword evidence="4" id="KW-1185">Reference proteome</keyword>
<protein>
    <recommendedName>
        <fullName evidence="2">VWFA domain-containing protein</fullName>
    </recommendedName>
</protein>
<reference evidence="3" key="1">
    <citation type="submission" date="2022-11" db="EMBL/GenBank/DDBJ databases">
        <authorList>
            <person name="Scott C."/>
            <person name="Bruce N."/>
        </authorList>
    </citation>
    <scope>NUCLEOTIDE SEQUENCE</scope>
</reference>
<dbReference type="EMBL" id="CALLCH030000012">
    <property type="protein sequence ID" value="CAI4214955.1"/>
    <property type="molecule type" value="Genomic_DNA"/>
</dbReference>
<dbReference type="InterPro" id="IPR008922">
    <property type="entry name" value="Di-copper_centre_dom_sf"/>
</dbReference>
<feature type="region of interest" description="Disordered" evidence="1">
    <location>
        <begin position="60"/>
        <end position="145"/>
    </location>
</feature>
<dbReference type="SUPFAM" id="SSF53300">
    <property type="entry name" value="vWA-like"/>
    <property type="match status" value="1"/>
</dbReference>
<dbReference type="SMART" id="SM00327">
    <property type="entry name" value="VWA"/>
    <property type="match status" value="1"/>
</dbReference>
<dbReference type="SUPFAM" id="SSF48056">
    <property type="entry name" value="Di-copper centre-containing domain"/>
    <property type="match status" value="1"/>
</dbReference>
<organism evidence="3 4">
    <name type="scientific">Parascedosporium putredinis</name>
    <dbReference type="NCBI Taxonomy" id="1442378"/>
    <lineage>
        <taxon>Eukaryota</taxon>
        <taxon>Fungi</taxon>
        <taxon>Dikarya</taxon>
        <taxon>Ascomycota</taxon>
        <taxon>Pezizomycotina</taxon>
        <taxon>Sordariomycetes</taxon>
        <taxon>Hypocreomycetidae</taxon>
        <taxon>Microascales</taxon>
        <taxon>Microascaceae</taxon>
        <taxon>Parascedosporium</taxon>
    </lineage>
</organism>
<dbReference type="OrthoDB" id="687730at2759"/>
<dbReference type="InterPro" id="IPR051266">
    <property type="entry name" value="CLCR"/>
</dbReference>
<dbReference type="PROSITE" id="PS50234">
    <property type="entry name" value="VWFA"/>
    <property type="match status" value="1"/>
</dbReference>
<evidence type="ECO:0000313" key="4">
    <source>
        <dbReference type="Proteomes" id="UP000838763"/>
    </source>
</evidence>
<sequence>MDFGISSILAKEADSQAQSPLFQLAPEIRNLIYAYVFMDEGLVSTSHNFRIHHHHDGDPDDDGALDDISDACLQPNAGGAVEDNAHTYRLTPRPSSTSGSGGDDANYRTDEEYEPGSGEDSSSLASDEEEEEDPEYDPENWGDFNNNIQAADFIERGEDPEVYRASDVERPGGGHSSRIHTSFLRTCRRAYAEAHHQVPDNVVWRAWYCRGPVLTAEQQRNREHPHHVQCLKQARRIHFYMYMFWVEKQLCRELEMNPHSPPQPLPQSNPCLRAWNSFALPSVAGSGSAVPQNLWLDPFDCDIQSNPSLFLARSAEFGYDAAPERPDYDWAPPFPFKRLAWGLSFLHMPNLKVLTVDLEISEDERAEMEIIADWAARTWRFPLGPRADGCTYLSTQGNPVQRMNTANWLRIPVSDIDGLTPTPWACGGPAPNPQTILQFHRNWHCTNPDRSSFNWGRRFFGFHKQFLQGYDRYLASIGEPYIQSWEAGPGARIAEDIVGWHNVNHGSISSAGGCGPGCSVESSPALCGDMACPAISPRDPIFYRYHHIFDDIQDAWRTHKPTDIAIVLDRSGSMSSRSPRRHQARGRQDRRRPLRRPPRGRLQPPARHGVLFHPRQHPADMPLTSVANAPAALQQALAGLSASGTTSIGDGLIKAQDLIAAGSRERKAILLLSDGMENSSPTIASAIPALGDTHVCSVGFGSASQLDGAKLQSLTEQQGGIHISTPDDLELRKFFVFCFANIFDTFSVSDQKLVFVLSWRNSTSANRLRLSITSPSGSVVDLSDAASGVESKVGQSWHIVRLNLPHLGEQDGPWTARAVRPVHNFVNGFTAQSFDDVDAGTALVKNEIAALCHGGCNRTLYYDDVREGSDLFADHVSPYSAAVYSQPLLAGEIVRVNATELDRVLRSKQTFDLLVYSSQYARDKQPYDASLADALCQRRFKSIVSDNRDTEAAAKILNCAGAVRGRLTDFKSISPRSSQLLDGTSSLSPANGTVHGSFEIRPAQGGNSTGTTVQAVFDGGAAAVLAIGDVGVDEEYFITVLTRSVSKVKPFLYRNNTYTMEPLHPTFHIPATHRPDCGYSRVEASVTITRPLASISKLLYDASRAAPGSALPANADDLDARGLAAASLGPDAIPTETRSFRLFDDGTNGDTTAGDHYWEVALPADYTQFDGEYQLHAYFTLCQTSSCGKETCVRREAQQTITVHPRLQSQCDYQVDKNPGGGYGDARTITFYPATFAETRSSGCGGYHANVTVSAGGGKKYVTVAQYGRPSDVIKLYLD</sequence>
<dbReference type="PROSITE" id="PS00498">
    <property type="entry name" value="TYROSINASE_2"/>
    <property type="match status" value="1"/>
</dbReference>
<accession>A0A9P1M987</accession>
<proteinExistence type="predicted"/>
<dbReference type="CDD" id="cd00198">
    <property type="entry name" value="vWFA"/>
    <property type="match status" value="1"/>
</dbReference>
<feature type="region of interest" description="Disordered" evidence="1">
    <location>
        <begin position="567"/>
        <end position="611"/>
    </location>
</feature>
<dbReference type="InterPro" id="IPR002035">
    <property type="entry name" value="VWF_A"/>
</dbReference>
<feature type="compositionally biased region" description="Acidic residues" evidence="1">
    <location>
        <begin position="60"/>
        <end position="69"/>
    </location>
</feature>